<sequence length="85" mass="9866">MWYHLTLLKTGHDGLTSTYLSTYPGLAPGRRRQEDQESKVISHDMASSRSAWTTYNHLKTNLKPKEVGEAQYNQTTVIDILWNWK</sequence>
<proteinExistence type="predicted"/>
<dbReference type="Proteomes" id="UP000001075">
    <property type="component" value="Unassembled WGS sequence"/>
</dbReference>
<accession>G3HCS3</accession>
<gene>
    <name evidence="1" type="ORF">I79_008288</name>
</gene>
<protein>
    <submittedName>
        <fullName evidence="1">Uncharacterized protein</fullName>
    </submittedName>
</protein>
<dbReference type="InParanoid" id="G3HCS3"/>
<dbReference type="EMBL" id="JH000285">
    <property type="protein sequence ID" value="EGV99147.1"/>
    <property type="molecule type" value="Genomic_DNA"/>
</dbReference>
<name>G3HCS3_CRIGR</name>
<organism evidence="1 2">
    <name type="scientific">Cricetulus griseus</name>
    <name type="common">Chinese hamster</name>
    <name type="synonym">Cricetulus barabensis griseus</name>
    <dbReference type="NCBI Taxonomy" id="10029"/>
    <lineage>
        <taxon>Eukaryota</taxon>
        <taxon>Metazoa</taxon>
        <taxon>Chordata</taxon>
        <taxon>Craniata</taxon>
        <taxon>Vertebrata</taxon>
        <taxon>Euteleostomi</taxon>
        <taxon>Mammalia</taxon>
        <taxon>Eutheria</taxon>
        <taxon>Euarchontoglires</taxon>
        <taxon>Glires</taxon>
        <taxon>Rodentia</taxon>
        <taxon>Myomorpha</taxon>
        <taxon>Muroidea</taxon>
        <taxon>Cricetidae</taxon>
        <taxon>Cricetinae</taxon>
        <taxon>Cricetulus</taxon>
    </lineage>
</organism>
<evidence type="ECO:0000313" key="1">
    <source>
        <dbReference type="EMBL" id="EGV99147.1"/>
    </source>
</evidence>
<evidence type="ECO:0000313" key="2">
    <source>
        <dbReference type="Proteomes" id="UP000001075"/>
    </source>
</evidence>
<reference evidence="2" key="1">
    <citation type="journal article" date="2011" name="Nat. Biotechnol.">
        <title>The genomic sequence of the Chinese hamster ovary (CHO)-K1 cell line.</title>
        <authorList>
            <person name="Xu X."/>
            <person name="Nagarajan H."/>
            <person name="Lewis N.E."/>
            <person name="Pan S."/>
            <person name="Cai Z."/>
            <person name="Liu X."/>
            <person name="Chen W."/>
            <person name="Xie M."/>
            <person name="Wang W."/>
            <person name="Hammond S."/>
            <person name="Andersen M.R."/>
            <person name="Neff N."/>
            <person name="Passarelli B."/>
            <person name="Koh W."/>
            <person name="Fan H.C."/>
            <person name="Wang J."/>
            <person name="Gui Y."/>
            <person name="Lee K.H."/>
            <person name="Betenbaugh M.J."/>
            <person name="Quake S.R."/>
            <person name="Famili I."/>
            <person name="Palsson B.O."/>
            <person name="Wang J."/>
        </authorList>
    </citation>
    <scope>NUCLEOTIDE SEQUENCE [LARGE SCALE GENOMIC DNA]</scope>
    <source>
        <strain evidence="2">CHO K1 cell line</strain>
    </source>
</reference>
<dbReference type="AlphaFoldDB" id="G3HCS3"/>